<keyword evidence="3" id="KW-1185">Reference proteome</keyword>
<proteinExistence type="predicted"/>
<comment type="caution">
    <text evidence="2">The sequence shown here is derived from an EMBL/GenBank/DDBJ whole genome shotgun (WGS) entry which is preliminary data.</text>
</comment>
<feature type="region of interest" description="Disordered" evidence="1">
    <location>
        <begin position="73"/>
        <end position="96"/>
    </location>
</feature>
<reference evidence="2" key="1">
    <citation type="submission" date="2021-10" db="EMBL/GenBank/DDBJ databases">
        <title>Melipona bicolor Genome sequencing and assembly.</title>
        <authorList>
            <person name="Araujo N.S."/>
            <person name="Arias M.C."/>
        </authorList>
    </citation>
    <scope>NUCLEOTIDE SEQUENCE</scope>
    <source>
        <strain evidence="2">USP_2M_L1-L4_2017</strain>
        <tissue evidence="2">Whole body</tissue>
    </source>
</reference>
<evidence type="ECO:0000313" key="3">
    <source>
        <dbReference type="Proteomes" id="UP001177670"/>
    </source>
</evidence>
<evidence type="ECO:0000256" key="1">
    <source>
        <dbReference type="SAM" id="MobiDB-lite"/>
    </source>
</evidence>
<organism evidence="2 3">
    <name type="scientific">Melipona bicolor</name>
    <dbReference type="NCBI Taxonomy" id="60889"/>
    <lineage>
        <taxon>Eukaryota</taxon>
        <taxon>Metazoa</taxon>
        <taxon>Ecdysozoa</taxon>
        <taxon>Arthropoda</taxon>
        <taxon>Hexapoda</taxon>
        <taxon>Insecta</taxon>
        <taxon>Pterygota</taxon>
        <taxon>Neoptera</taxon>
        <taxon>Endopterygota</taxon>
        <taxon>Hymenoptera</taxon>
        <taxon>Apocrita</taxon>
        <taxon>Aculeata</taxon>
        <taxon>Apoidea</taxon>
        <taxon>Anthophila</taxon>
        <taxon>Apidae</taxon>
        <taxon>Melipona</taxon>
    </lineage>
</organism>
<dbReference type="EMBL" id="JAHYIQ010000001">
    <property type="protein sequence ID" value="KAK1136792.1"/>
    <property type="molecule type" value="Genomic_DNA"/>
</dbReference>
<dbReference type="AlphaFoldDB" id="A0AA40GFL4"/>
<dbReference type="Proteomes" id="UP001177670">
    <property type="component" value="Unassembled WGS sequence"/>
</dbReference>
<accession>A0AA40GFL4</accession>
<protein>
    <submittedName>
        <fullName evidence="2">Uncharacterized protein</fullName>
    </submittedName>
</protein>
<evidence type="ECO:0000313" key="2">
    <source>
        <dbReference type="EMBL" id="KAK1136792.1"/>
    </source>
</evidence>
<name>A0AA40GFL4_9HYME</name>
<sequence length="96" mass="10507">MSRGCPARQYEEYTSRLPLRLACRPPVINNMTLTCTFCVPPGTSCPRGPRVNPGCPTALPWHAHCKHSPGRNLILQNTDDDDPPVLSPRGSRIGSV</sequence>
<gene>
    <name evidence="2" type="ORF">K0M31_001328</name>
</gene>